<accession>A0A483IR32</accession>
<protein>
    <submittedName>
        <fullName evidence="1">Uncharacterized protein</fullName>
    </submittedName>
</protein>
<reference evidence="1" key="1">
    <citation type="submission" date="2019-01" db="EMBL/GenBank/DDBJ databases">
        <authorList>
            <person name="Lista F."/>
            <person name="Anselmo A."/>
        </authorList>
    </citation>
    <scope>NUCLEOTIDE SEQUENCE</scope>
    <source>
        <strain evidence="1">13S</strain>
    </source>
</reference>
<dbReference type="AlphaFoldDB" id="A0A483IR32"/>
<evidence type="ECO:0000313" key="1">
    <source>
        <dbReference type="EMBL" id="TCX36602.1"/>
    </source>
</evidence>
<dbReference type="EMBL" id="SDCJ01000016">
    <property type="protein sequence ID" value="TCX36602.1"/>
    <property type="molecule type" value="Genomic_DNA"/>
</dbReference>
<dbReference type="RefSeq" id="WP_048255514.1">
    <property type="nucleotide sequence ID" value="NZ_CAJZXP010000013.1"/>
</dbReference>
<gene>
    <name evidence="1" type="ORF">ETE75_20280</name>
</gene>
<organism evidence="1">
    <name type="scientific">Klebsiella pneumoniae</name>
    <dbReference type="NCBI Taxonomy" id="573"/>
    <lineage>
        <taxon>Bacteria</taxon>
        <taxon>Pseudomonadati</taxon>
        <taxon>Pseudomonadota</taxon>
        <taxon>Gammaproteobacteria</taxon>
        <taxon>Enterobacterales</taxon>
        <taxon>Enterobacteriaceae</taxon>
        <taxon>Klebsiella/Raoultella group</taxon>
        <taxon>Klebsiella</taxon>
        <taxon>Klebsiella pneumoniae complex</taxon>
    </lineage>
</organism>
<sequence>MCIRCEERKAKKEVVLSRANEIADLAILATGEINNIPDALRMTSRFEALGGEGLLEPVNLFLLIAHFANQSKELAADNKRLHETLNYMTMSEKAAPADGNKMSNEEALRIVETVVNTFELAQARAMDGANAQIRELKNRFGINK</sequence>
<proteinExistence type="predicted"/>
<comment type="caution">
    <text evidence="1">The sequence shown here is derived from an EMBL/GenBank/DDBJ whole genome shotgun (WGS) entry which is preliminary data.</text>
</comment>
<name>A0A483IR32_KLEPN</name>